<dbReference type="AlphaFoldDB" id="A0A369B858"/>
<dbReference type="PANTHER" id="PTHR11361:SF99">
    <property type="entry name" value="DNA MISMATCH REPAIR PROTEIN"/>
    <property type="match status" value="1"/>
</dbReference>
<feature type="transmembrane region" description="Helical" evidence="4">
    <location>
        <begin position="53"/>
        <end position="72"/>
    </location>
</feature>
<evidence type="ECO:0000256" key="3">
    <source>
        <dbReference type="ARBA" id="ARBA00023125"/>
    </source>
</evidence>
<dbReference type="InterPro" id="IPR036187">
    <property type="entry name" value="DNA_mismatch_repair_MutS_sf"/>
</dbReference>
<organism evidence="6 7">
    <name type="scientific">Anaerobacterium chartisolvens</name>
    <dbReference type="NCBI Taxonomy" id="1297424"/>
    <lineage>
        <taxon>Bacteria</taxon>
        <taxon>Bacillati</taxon>
        <taxon>Bacillota</taxon>
        <taxon>Clostridia</taxon>
        <taxon>Eubacteriales</taxon>
        <taxon>Oscillospiraceae</taxon>
        <taxon>Anaerobacterium</taxon>
    </lineage>
</organism>
<dbReference type="InterPro" id="IPR000432">
    <property type="entry name" value="DNA_mismatch_repair_MutS_C"/>
</dbReference>
<dbReference type="GO" id="GO:0005829">
    <property type="term" value="C:cytosol"/>
    <property type="evidence" value="ECO:0007669"/>
    <property type="project" value="TreeGrafter"/>
</dbReference>
<keyword evidence="3" id="KW-0238">DNA-binding</keyword>
<dbReference type="InterPro" id="IPR007696">
    <property type="entry name" value="DNA_mismatch_repair_MutS_core"/>
</dbReference>
<keyword evidence="4" id="KW-1133">Transmembrane helix</keyword>
<evidence type="ECO:0000256" key="1">
    <source>
        <dbReference type="ARBA" id="ARBA00022741"/>
    </source>
</evidence>
<proteinExistence type="predicted"/>
<feature type="domain" description="DNA mismatch repair proteins mutS family" evidence="5">
    <location>
        <begin position="424"/>
        <end position="602"/>
    </location>
</feature>
<dbReference type="Pfam" id="PF00488">
    <property type="entry name" value="MutS_V"/>
    <property type="match status" value="1"/>
</dbReference>
<evidence type="ECO:0000313" key="7">
    <source>
        <dbReference type="Proteomes" id="UP000253034"/>
    </source>
</evidence>
<dbReference type="Pfam" id="PF05192">
    <property type="entry name" value="MutS_III"/>
    <property type="match status" value="1"/>
</dbReference>
<feature type="transmembrane region" description="Helical" evidence="4">
    <location>
        <begin position="214"/>
        <end position="235"/>
    </location>
</feature>
<dbReference type="PANTHER" id="PTHR11361">
    <property type="entry name" value="DNA MISMATCH REPAIR PROTEIN MUTS FAMILY MEMBER"/>
    <property type="match status" value="1"/>
</dbReference>
<dbReference type="Gene3D" id="3.40.50.300">
    <property type="entry name" value="P-loop containing nucleotide triphosphate hydrolases"/>
    <property type="match status" value="1"/>
</dbReference>
<gene>
    <name evidence="6" type="ORF">DFR58_10738</name>
</gene>
<dbReference type="OrthoDB" id="9802448at2"/>
<feature type="transmembrane region" description="Helical" evidence="4">
    <location>
        <begin position="241"/>
        <end position="257"/>
    </location>
</feature>
<dbReference type="SUPFAM" id="SSF52540">
    <property type="entry name" value="P-loop containing nucleoside triphosphate hydrolases"/>
    <property type="match status" value="1"/>
</dbReference>
<keyword evidence="1" id="KW-0547">Nucleotide-binding</keyword>
<dbReference type="EMBL" id="QPJT01000007">
    <property type="protein sequence ID" value="RCX17495.1"/>
    <property type="molecule type" value="Genomic_DNA"/>
</dbReference>
<dbReference type="RefSeq" id="WP_114297217.1">
    <property type="nucleotide sequence ID" value="NZ_QPJT01000007.1"/>
</dbReference>
<dbReference type="GO" id="GO:0030983">
    <property type="term" value="F:mismatched DNA binding"/>
    <property type="evidence" value="ECO:0007669"/>
    <property type="project" value="InterPro"/>
</dbReference>
<reference evidence="6 7" key="1">
    <citation type="submission" date="2018-07" db="EMBL/GenBank/DDBJ databases">
        <title>Genomic Encyclopedia of Type Strains, Phase IV (KMG-IV): sequencing the most valuable type-strain genomes for metagenomic binning, comparative biology and taxonomic classification.</title>
        <authorList>
            <person name="Goeker M."/>
        </authorList>
    </citation>
    <scope>NUCLEOTIDE SEQUENCE [LARGE SCALE GENOMIC DNA]</scope>
    <source>
        <strain evidence="6 7">DSM 27016</strain>
    </source>
</reference>
<dbReference type="Gene3D" id="1.10.1420.10">
    <property type="match status" value="1"/>
</dbReference>
<evidence type="ECO:0000259" key="5">
    <source>
        <dbReference type="SMART" id="SM00534"/>
    </source>
</evidence>
<dbReference type="GO" id="GO:0140664">
    <property type="term" value="F:ATP-dependent DNA damage sensor activity"/>
    <property type="evidence" value="ECO:0007669"/>
    <property type="project" value="InterPro"/>
</dbReference>
<dbReference type="CDD" id="cd03283">
    <property type="entry name" value="ABC_MutS-like"/>
    <property type="match status" value="1"/>
</dbReference>
<dbReference type="GO" id="GO:0006298">
    <property type="term" value="P:mismatch repair"/>
    <property type="evidence" value="ECO:0007669"/>
    <property type="project" value="InterPro"/>
</dbReference>
<name>A0A369B858_9FIRM</name>
<evidence type="ECO:0000256" key="2">
    <source>
        <dbReference type="ARBA" id="ARBA00022840"/>
    </source>
</evidence>
<keyword evidence="7" id="KW-1185">Reference proteome</keyword>
<dbReference type="Proteomes" id="UP000253034">
    <property type="component" value="Unassembled WGS sequence"/>
</dbReference>
<dbReference type="InterPro" id="IPR045076">
    <property type="entry name" value="MutS"/>
</dbReference>
<sequence>MINSLENRYTRRKNIYDGLFKKQDRRVNIISNVRLLVFIAGFASAVAMYFTKWYILGIAAVLASLIVFIYLVREHTKITDNRRYSSAMSQINYEDVKRIRDEWKAFKDTGAEFKDENHGYSIDLDIFGEGSLFQKINCTNTPIGRQILKNMLMMPRINKEEIIRRQEAVSELSQSLAWRQRLFAEGRMAREELRDPDALINWAESWEEPFKSPWIIPALYIMPFIAVISLVMSFGFKLMPFYIPVAILILHFIFLKIRSRERADMLTSVREYKDSLRSYDKMLVMLEKRGFRSPHMDSLKKVLEGEKRETASAQIERLSKIVDSIANRYNAFYFVFNILTLWDYHCQLRLVRWKRKSGSCLKSWLKVIGETEALASLAVLKYDNPDWAMPEIASHPFVFKAGQMGHPLLGARRVLNDVNIDANSNILLITGSNMSGKSTLLRTAGINLVLAYIGAPVCARDFCCSIMEIYTCMRVSDNLDKSISSFYAELMRIKIIVEEAKKGKHIFFLLDEIFKGTNSTDRHTGAKALITELAGHKAMGMVSTHDLELGRLEEDTGRVRNFHFREYYDNNKIFFDYRLYKGVSVTRNAVYLMRLAGINIDEA</sequence>
<keyword evidence="4" id="KW-0472">Membrane</keyword>
<dbReference type="SMART" id="SM00534">
    <property type="entry name" value="MUTSac"/>
    <property type="match status" value="1"/>
</dbReference>
<keyword evidence="2" id="KW-0067">ATP-binding</keyword>
<keyword evidence="4" id="KW-0812">Transmembrane</keyword>
<feature type="transmembrane region" description="Helical" evidence="4">
    <location>
        <begin position="29"/>
        <end position="47"/>
    </location>
</feature>
<dbReference type="GO" id="GO:0005524">
    <property type="term" value="F:ATP binding"/>
    <property type="evidence" value="ECO:0007669"/>
    <property type="project" value="UniProtKB-KW"/>
</dbReference>
<evidence type="ECO:0000313" key="6">
    <source>
        <dbReference type="EMBL" id="RCX17495.1"/>
    </source>
</evidence>
<accession>A0A369B858</accession>
<comment type="caution">
    <text evidence="6">The sequence shown here is derived from an EMBL/GenBank/DDBJ whole genome shotgun (WGS) entry which is preliminary data.</text>
</comment>
<dbReference type="InterPro" id="IPR027417">
    <property type="entry name" value="P-loop_NTPase"/>
</dbReference>
<protein>
    <submittedName>
        <fullName evidence="6">MutS-like protein</fullName>
    </submittedName>
</protein>
<evidence type="ECO:0000256" key="4">
    <source>
        <dbReference type="SAM" id="Phobius"/>
    </source>
</evidence>
<dbReference type="SUPFAM" id="SSF48334">
    <property type="entry name" value="DNA repair protein MutS, domain III"/>
    <property type="match status" value="1"/>
</dbReference>